<dbReference type="InterPro" id="IPR011063">
    <property type="entry name" value="TilS/TtcA_N"/>
</dbReference>
<accession>A0ABD2PQV8</accession>
<reference evidence="4 5" key="1">
    <citation type="submission" date="2024-11" db="EMBL/GenBank/DDBJ databases">
        <title>Adaptive evolution of stress response genes in parasites aligns with host niche diversity.</title>
        <authorList>
            <person name="Hahn C."/>
            <person name="Resl P."/>
        </authorList>
    </citation>
    <scope>NUCLEOTIDE SEQUENCE [LARGE SCALE GENOMIC DNA]</scope>
    <source>
        <strain evidence="4">EGGRZ-B1_66</strain>
        <tissue evidence="4">Body</tissue>
    </source>
</reference>
<dbReference type="Gene3D" id="3.40.50.620">
    <property type="entry name" value="HUPs"/>
    <property type="match status" value="1"/>
</dbReference>
<sequence length="962" mass="108233">MYHREIVRKSVNASSEDVVIFQSSGTTGAIHKLIHNLSLDKAPIVLVGPYEHHSNLLPWRHLAHRYSRLETDENGTVCLQSLKNTLERESPYAISEDRKLVVCIAAASNITGILSNVDQISALVHRYNGLVFWDYATAAPYVPIDMNPRVAGPDKDHVYKDAVYFSMHKFLGGPQTPGVLIAKKAIFASGETYPDCTGGGTVHFVNKENQKYSKDVETREEGGTPGIIESIRAGMVMQLRQSISPEYIFQKEQGIVRRAWNRLSSCQNLIVLGGSKAERLPVFSIIIRHKMLFVEEGKGSISENSNKAEKATQNVLFLHHNFVVAILNDLFGIQCRGGCACAGPYAMDLLGISDSLAKVYENVVIRVGLDLTTEVKDLLKPGFARFNLAYFSTEAEQEFVLNAICFVAAHGWKFLPFYQFDIHTGEWRHRDMTKNNDLKRLSDISYNTGVMSWRRPHTNSKGPVPDSYEACLKTAMKLAETAKSYVMQVGVNKIKDSLSNESFDHTMDRVRWFLLPSEAAAELCNEPIRNRPFSLPINIFSPFHPGTIERCFCPDLAYIEAENLIYRSNGVAFYNHERRAQDPSVHDWRVGGFKRPNSQLNETSSSYIAGDGDTMAFTSSALTNPLTSSISNSKLWCQPPKELFKPFLQAVRLFDMFRTGDRVLVCISGGKNSLGLLHCLRQYQLLEARGDPHNLPFSISAITVDPGIRRYNPRALIPYMHDLEIPYHYEEQDLLSNASANPSHCSEMKRRTIYAVAKRYDYNVIALAQNLDDIAARFIISIFHSGKIQTMEASVKINNSDVRVVRPLVFARENLITQFVETARLPIVTSPCPLCKEASREQDRIKRLLIDEEHLQPKLFESMSTAMIPLLRLSTPTNFNIVPLPPSEKKSSDKVLASGISNGKEYSRSPVRLKVLSPKVEPEREIARMSKPSGRNVLSNPIIQHKTPIEKRSTIFNHPMDP</sequence>
<dbReference type="CDD" id="cd24138">
    <property type="entry name" value="TtcA-like"/>
    <property type="match status" value="1"/>
</dbReference>
<evidence type="ECO:0000313" key="5">
    <source>
        <dbReference type="Proteomes" id="UP001626550"/>
    </source>
</evidence>
<dbReference type="InterPro" id="IPR015424">
    <property type="entry name" value="PyrdxlP-dep_Trfase"/>
</dbReference>
<evidence type="ECO:0000259" key="3">
    <source>
        <dbReference type="Pfam" id="PF01171"/>
    </source>
</evidence>
<organism evidence="4 5">
    <name type="scientific">Cichlidogyrus casuarinus</name>
    <dbReference type="NCBI Taxonomy" id="1844966"/>
    <lineage>
        <taxon>Eukaryota</taxon>
        <taxon>Metazoa</taxon>
        <taxon>Spiralia</taxon>
        <taxon>Lophotrochozoa</taxon>
        <taxon>Platyhelminthes</taxon>
        <taxon>Monogenea</taxon>
        <taxon>Monopisthocotylea</taxon>
        <taxon>Dactylogyridea</taxon>
        <taxon>Ancyrocephalidae</taxon>
        <taxon>Cichlidogyrus</taxon>
    </lineage>
</organism>
<feature type="domain" description="Aminotransferase class V" evidence="2">
    <location>
        <begin position="4"/>
        <end position="285"/>
    </location>
</feature>
<evidence type="ECO:0000256" key="1">
    <source>
        <dbReference type="SAM" id="MobiDB-lite"/>
    </source>
</evidence>
<dbReference type="InterPro" id="IPR015421">
    <property type="entry name" value="PyrdxlP-dep_Trfase_major"/>
</dbReference>
<protein>
    <recommendedName>
        <fullName evidence="6">Aminotransferase class V domain-containing protein</fullName>
    </recommendedName>
</protein>
<dbReference type="EMBL" id="JBJKFK010004120">
    <property type="protein sequence ID" value="KAL3309262.1"/>
    <property type="molecule type" value="Genomic_DNA"/>
</dbReference>
<dbReference type="PANTHER" id="PTHR43686">
    <property type="entry name" value="SULFURTRANSFERASE-RELATED"/>
    <property type="match status" value="1"/>
</dbReference>
<dbReference type="Gene3D" id="3.90.1150.10">
    <property type="entry name" value="Aspartate Aminotransferase, domain 1"/>
    <property type="match status" value="1"/>
</dbReference>
<dbReference type="Pfam" id="PF01171">
    <property type="entry name" value="ATP_bind_3"/>
    <property type="match status" value="1"/>
</dbReference>
<dbReference type="PANTHER" id="PTHR43686:SF1">
    <property type="entry name" value="AMINOTRAN_5 DOMAIN-CONTAINING PROTEIN"/>
    <property type="match status" value="1"/>
</dbReference>
<proteinExistence type="predicted"/>
<comment type="caution">
    <text evidence="4">The sequence shown here is derived from an EMBL/GenBank/DDBJ whole genome shotgun (WGS) entry which is preliminary data.</text>
</comment>
<name>A0ABD2PQV8_9PLAT</name>
<dbReference type="InterPro" id="IPR000192">
    <property type="entry name" value="Aminotrans_V_dom"/>
</dbReference>
<dbReference type="SUPFAM" id="SSF52402">
    <property type="entry name" value="Adenine nucleotide alpha hydrolases-like"/>
    <property type="match status" value="1"/>
</dbReference>
<evidence type="ECO:0008006" key="6">
    <source>
        <dbReference type="Google" id="ProtNLM"/>
    </source>
</evidence>
<keyword evidence="5" id="KW-1185">Reference proteome</keyword>
<feature type="domain" description="tRNA(Ile)-lysidine/2-thiocytidine synthase N-terminal" evidence="3">
    <location>
        <begin position="663"/>
        <end position="828"/>
    </location>
</feature>
<dbReference type="Pfam" id="PF00266">
    <property type="entry name" value="Aminotran_5"/>
    <property type="match status" value="1"/>
</dbReference>
<dbReference type="InterPro" id="IPR014729">
    <property type="entry name" value="Rossmann-like_a/b/a_fold"/>
</dbReference>
<dbReference type="InterPro" id="IPR015422">
    <property type="entry name" value="PyrdxlP-dep_Trfase_small"/>
</dbReference>
<feature type="region of interest" description="Disordered" evidence="1">
    <location>
        <begin position="920"/>
        <end position="962"/>
    </location>
</feature>
<dbReference type="AlphaFoldDB" id="A0ABD2PQV8"/>
<evidence type="ECO:0000259" key="2">
    <source>
        <dbReference type="Pfam" id="PF00266"/>
    </source>
</evidence>
<dbReference type="SUPFAM" id="SSF53383">
    <property type="entry name" value="PLP-dependent transferases"/>
    <property type="match status" value="1"/>
</dbReference>
<evidence type="ECO:0000313" key="4">
    <source>
        <dbReference type="EMBL" id="KAL3309262.1"/>
    </source>
</evidence>
<dbReference type="Gene3D" id="3.40.640.10">
    <property type="entry name" value="Type I PLP-dependent aspartate aminotransferase-like (Major domain)"/>
    <property type="match status" value="1"/>
</dbReference>
<gene>
    <name evidence="4" type="ORF">Ciccas_012192</name>
</gene>
<feature type="non-terminal residue" evidence="4">
    <location>
        <position position="962"/>
    </location>
</feature>
<dbReference type="Proteomes" id="UP001626550">
    <property type="component" value="Unassembled WGS sequence"/>
</dbReference>